<organism evidence="1 2">
    <name type="scientific">Cyclotella cryptica</name>
    <dbReference type="NCBI Taxonomy" id="29204"/>
    <lineage>
        <taxon>Eukaryota</taxon>
        <taxon>Sar</taxon>
        <taxon>Stramenopiles</taxon>
        <taxon>Ochrophyta</taxon>
        <taxon>Bacillariophyta</taxon>
        <taxon>Coscinodiscophyceae</taxon>
        <taxon>Thalassiosirophycidae</taxon>
        <taxon>Stephanodiscales</taxon>
        <taxon>Stephanodiscaceae</taxon>
        <taxon>Cyclotella</taxon>
    </lineage>
</organism>
<dbReference type="EMBL" id="JABMIG020000044">
    <property type="protein sequence ID" value="KAL3798679.1"/>
    <property type="molecule type" value="Genomic_DNA"/>
</dbReference>
<accession>A0ABD3QF44</accession>
<dbReference type="AlphaFoldDB" id="A0ABD3QF44"/>
<keyword evidence="2" id="KW-1185">Reference proteome</keyword>
<gene>
    <name evidence="1" type="ORF">HJC23_004430</name>
</gene>
<evidence type="ECO:0000313" key="2">
    <source>
        <dbReference type="Proteomes" id="UP001516023"/>
    </source>
</evidence>
<name>A0ABD3QF44_9STRA</name>
<dbReference type="Proteomes" id="UP001516023">
    <property type="component" value="Unassembled WGS sequence"/>
</dbReference>
<protein>
    <submittedName>
        <fullName evidence="1">Uncharacterized protein</fullName>
    </submittedName>
</protein>
<evidence type="ECO:0000313" key="1">
    <source>
        <dbReference type="EMBL" id="KAL3798679.1"/>
    </source>
</evidence>
<reference evidence="1 2" key="1">
    <citation type="journal article" date="2020" name="G3 (Bethesda)">
        <title>Improved Reference Genome for Cyclotella cryptica CCMP332, a Model for Cell Wall Morphogenesis, Salinity Adaptation, and Lipid Production in Diatoms (Bacillariophyta).</title>
        <authorList>
            <person name="Roberts W.R."/>
            <person name="Downey K.M."/>
            <person name="Ruck E.C."/>
            <person name="Traller J.C."/>
            <person name="Alverson A.J."/>
        </authorList>
    </citation>
    <scope>NUCLEOTIDE SEQUENCE [LARGE SCALE GENOMIC DNA]</scope>
    <source>
        <strain evidence="1 2">CCMP332</strain>
    </source>
</reference>
<proteinExistence type="predicted"/>
<sequence length="152" mass="16506">MHHSTKVAAQTSNYLYVALKGSGSSPSRTRLQSNWSMVFAEHTLLLCVTAKAESSTQGKENPEHWISKNSLSGEISMTIPDKSESEPSGHVMETATHRICHIDQDYFNSTSCDIHQQSAIGHAVVGVGTGTVQTIILPLKIFTSNTSFSAKE</sequence>
<comment type="caution">
    <text evidence="1">The sequence shown here is derived from an EMBL/GenBank/DDBJ whole genome shotgun (WGS) entry which is preliminary data.</text>
</comment>